<evidence type="ECO:0000256" key="6">
    <source>
        <dbReference type="ARBA" id="ARBA00023136"/>
    </source>
</evidence>
<gene>
    <name evidence="8" type="ORF">HHU12_20235</name>
</gene>
<dbReference type="EMBL" id="JABANE010000061">
    <property type="protein sequence ID" value="NME70317.1"/>
    <property type="molecule type" value="Genomic_DNA"/>
</dbReference>
<dbReference type="GO" id="GO:0005886">
    <property type="term" value="C:plasma membrane"/>
    <property type="evidence" value="ECO:0007669"/>
    <property type="project" value="UniProtKB-SubCell"/>
</dbReference>
<dbReference type="PROSITE" id="PS51450">
    <property type="entry name" value="LRR"/>
    <property type="match status" value="1"/>
</dbReference>
<dbReference type="AlphaFoldDB" id="A0A7X9XB33"/>
<accession>A0A7X9XB33</accession>
<reference evidence="8 9" key="1">
    <citation type="submission" date="2020-04" db="EMBL/GenBank/DDBJ databases">
        <title>Flammeovirga sp. SR4, a novel species isolated from seawater.</title>
        <authorList>
            <person name="Wang X."/>
        </authorList>
    </citation>
    <scope>NUCLEOTIDE SEQUENCE [LARGE SCALE GENOMIC DNA]</scope>
    <source>
        <strain evidence="8 9">ATCC 23126</strain>
    </source>
</reference>
<dbReference type="PANTHER" id="PTHR48064">
    <property type="entry name" value="OS01G0750400 PROTEIN"/>
    <property type="match status" value="1"/>
</dbReference>
<dbReference type="SMART" id="SM00369">
    <property type="entry name" value="LRR_TYP"/>
    <property type="match status" value="5"/>
</dbReference>
<proteinExistence type="predicted"/>
<keyword evidence="2" id="KW-1003">Cell membrane</keyword>
<dbReference type="FunFam" id="3.80.10.10:FF:000299">
    <property type="entry name" value="Piriformospora indica-insensitive protein 2"/>
    <property type="match status" value="1"/>
</dbReference>
<dbReference type="Proteomes" id="UP000576082">
    <property type="component" value="Unassembled WGS sequence"/>
</dbReference>
<dbReference type="Pfam" id="PF13855">
    <property type="entry name" value="LRR_8"/>
    <property type="match status" value="1"/>
</dbReference>
<comment type="subcellular location">
    <subcellularLocation>
        <location evidence="1">Cell membrane</location>
    </subcellularLocation>
</comment>
<feature type="signal peptide" evidence="7">
    <location>
        <begin position="1"/>
        <end position="22"/>
    </location>
</feature>
<keyword evidence="9" id="KW-1185">Reference proteome</keyword>
<evidence type="ECO:0000256" key="4">
    <source>
        <dbReference type="ARBA" id="ARBA00022729"/>
    </source>
</evidence>
<dbReference type="PANTHER" id="PTHR48064:SF6">
    <property type="entry name" value="RECEPTOR-LIKE PROTEIN KINASE 2"/>
    <property type="match status" value="1"/>
</dbReference>
<dbReference type="InterPro" id="IPR032675">
    <property type="entry name" value="LRR_dom_sf"/>
</dbReference>
<evidence type="ECO:0000256" key="5">
    <source>
        <dbReference type="ARBA" id="ARBA00022737"/>
    </source>
</evidence>
<dbReference type="InterPro" id="IPR053038">
    <property type="entry name" value="RLP_Defense"/>
</dbReference>
<dbReference type="InterPro" id="IPR001611">
    <property type="entry name" value="Leu-rich_rpt"/>
</dbReference>
<keyword evidence="5" id="KW-0677">Repeat</keyword>
<feature type="chain" id="PRO_5030652932" evidence="7">
    <location>
        <begin position="23"/>
        <end position="564"/>
    </location>
</feature>
<evidence type="ECO:0000256" key="1">
    <source>
        <dbReference type="ARBA" id="ARBA00004236"/>
    </source>
</evidence>
<dbReference type="SUPFAM" id="SSF52047">
    <property type="entry name" value="RNI-like"/>
    <property type="match status" value="1"/>
</dbReference>
<keyword evidence="4 7" id="KW-0732">Signal</keyword>
<keyword evidence="3" id="KW-0433">Leucine-rich repeat</keyword>
<protein>
    <submittedName>
        <fullName evidence="8">Uncharacterized protein</fullName>
    </submittedName>
</protein>
<dbReference type="InterPro" id="IPR003591">
    <property type="entry name" value="Leu-rich_rpt_typical-subtyp"/>
</dbReference>
<keyword evidence="6" id="KW-0472">Membrane</keyword>
<evidence type="ECO:0000256" key="3">
    <source>
        <dbReference type="ARBA" id="ARBA00022614"/>
    </source>
</evidence>
<dbReference type="RefSeq" id="WP_169658557.1">
    <property type="nucleotide sequence ID" value="NZ_JABANE010000061.1"/>
</dbReference>
<name>A0A7X9XB33_9BACT</name>
<organism evidence="8 9">
    <name type="scientific">Flammeovirga aprica JL-4</name>
    <dbReference type="NCBI Taxonomy" id="694437"/>
    <lineage>
        <taxon>Bacteria</taxon>
        <taxon>Pseudomonadati</taxon>
        <taxon>Bacteroidota</taxon>
        <taxon>Cytophagia</taxon>
        <taxon>Cytophagales</taxon>
        <taxon>Flammeovirgaceae</taxon>
        <taxon>Flammeovirga</taxon>
    </lineage>
</organism>
<evidence type="ECO:0000313" key="9">
    <source>
        <dbReference type="Proteomes" id="UP000576082"/>
    </source>
</evidence>
<evidence type="ECO:0000313" key="8">
    <source>
        <dbReference type="EMBL" id="NME70317.1"/>
    </source>
</evidence>
<dbReference type="Gene3D" id="3.80.10.10">
    <property type="entry name" value="Ribonuclease Inhibitor"/>
    <property type="match status" value="1"/>
</dbReference>
<comment type="caution">
    <text evidence="8">The sequence shown here is derived from an EMBL/GenBank/DDBJ whole genome shotgun (WGS) entry which is preliminary data.</text>
</comment>
<sequence length="564" mass="64345">MKNYSLAIISVLLLLLSNCSLVDKEETTPSVAEGYLNLEEISINLNNKTVVLPPEMINITYKSKKENGQFSSEFTKEGYDLSEIPFSPGSYKVIIQRSDNKTPLPGVPLTILLEKEFEIEDQETLTLNINEEITIDDKLMSVSITDNLFSKFENLKVTFKSKSGEYIIDKENNQVDNTFFVEEEAYVVECQADINGKTKYLTKVILADVDSLFRDSIVIDDVLGGSSPFSDSNTTLSLLTYFRLVSGFESDKNGQVYFSANKKEGAQHVSEIEIYRFHIPYNRLSSSLSVAPKDFTNYDSLSTLIIEDSDFSMLPENLTQLEYLRLFNSNFNTLPKNVTNLKSAIIVWNSFDSNDRDDIQDFLTSNKNLEFCQINENSLKSYPDLSLCTKLKHIVLNGIDHNNSQVLPEWVSKLSNLESLTYRKGVDTSIPESIKNLQKLQQLTFENCKLTNIPEWIEELPQLQEINFTSNQIDGEIPTKLFNCDQLKKIYLTRNALTGNISPDFSKLKNLTHLYLNENNLTGDIPSDISQLNNLEYLHLQFNDLNTDNIPQEILNMNLIEFKY</sequence>
<evidence type="ECO:0000256" key="7">
    <source>
        <dbReference type="SAM" id="SignalP"/>
    </source>
</evidence>
<evidence type="ECO:0000256" key="2">
    <source>
        <dbReference type="ARBA" id="ARBA00022475"/>
    </source>
</evidence>